<dbReference type="GO" id="GO:0009025">
    <property type="term" value="F:tagatose-bisphosphate aldolase activity"/>
    <property type="evidence" value="ECO:0007669"/>
    <property type="project" value="UniProtKB-EC"/>
</dbReference>
<evidence type="ECO:0000256" key="6">
    <source>
        <dbReference type="ARBA" id="ARBA00023239"/>
    </source>
</evidence>
<dbReference type="GO" id="GO:0009024">
    <property type="term" value="F:tagatose-6-phosphate kinase activity"/>
    <property type="evidence" value="ECO:0007669"/>
    <property type="project" value="InterPro"/>
</dbReference>
<evidence type="ECO:0000313" key="8">
    <source>
        <dbReference type="Proteomes" id="UP000030901"/>
    </source>
</evidence>
<evidence type="ECO:0000313" key="7">
    <source>
        <dbReference type="EMBL" id="AJA44059.1"/>
    </source>
</evidence>
<dbReference type="STRING" id="1267021.FPB0191_00203"/>
<dbReference type="PANTHER" id="PTHR39340:SF1">
    <property type="entry name" value="SULFOFRUCTOSEPHOSPHATE ALDOLASE"/>
    <property type="match status" value="1"/>
</dbReference>
<dbReference type="HOGENOM" id="CLU_058971_0_1_6"/>
<evidence type="ECO:0000256" key="2">
    <source>
        <dbReference type="ARBA" id="ARBA00005191"/>
    </source>
</evidence>
<keyword evidence="5" id="KW-0423">Lactose metabolism</keyword>
<dbReference type="PANTHER" id="PTHR39340">
    <property type="entry name" value="SULFOFRUCTOSEPHOSPHATE ALDOLASE"/>
    <property type="match status" value="1"/>
</dbReference>
<dbReference type="OrthoDB" id="106309at2"/>
<dbReference type="InterPro" id="IPR013785">
    <property type="entry name" value="Aldolase_TIM"/>
</dbReference>
<gene>
    <name evidence="7" type="ORF">FPB0191_00203</name>
</gene>
<name>A0A0A7RXN5_FRIPE</name>
<comment type="pathway">
    <text evidence="2">Carbohydrate metabolism; D-tagatose 6-phosphate degradation; D-glyceraldehyde 3-phosphate and glycerone phosphate from D-tagatose 6-phosphate: step 2/2.</text>
</comment>
<dbReference type="NCBIfam" id="NF009498">
    <property type="entry name" value="PRK12858.1"/>
    <property type="match status" value="1"/>
</dbReference>
<accession>A0A0A7RXN5</accession>
<dbReference type="EC" id="4.1.2.40" evidence="4"/>
<evidence type="ECO:0000256" key="4">
    <source>
        <dbReference type="ARBA" id="ARBA00012905"/>
    </source>
</evidence>
<dbReference type="InterPro" id="IPR002915">
    <property type="entry name" value="DeoC/FbaB/LacD_aldolase"/>
</dbReference>
<protein>
    <recommendedName>
        <fullName evidence="4">tagatose-bisphosphate aldolase</fullName>
        <ecNumber evidence="4">4.1.2.40</ecNumber>
    </recommendedName>
</protein>
<organism evidence="7 8">
    <name type="scientific">Frischella perrara</name>
    <dbReference type="NCBI Taxonomy" id="1267021"/>
    <lineage>
        <taxon>Bacteria</taxon>
        <taxon>Pseudomonadati</taxon>
        <taxon>Pseudomonadota</taxon>
        <taxon>Gammaproteobacteria</taxon>
        <taxon>Orbales</taxon>
        <taxon>Orbaceae</taxon>
        <taxon>Frischella</taxon>
    </lineage>
</organism>
<dbReference type="Gene3D" id="3.20.20.70">
    <property type="entry name" value="Aldolase class I"/>
    <property type="match status" value="1"/>
</dbReference>
<dbReference type="KEGG" id="fpp:FPB0191_00203"/>
<comment type="catalytic activity">
    <reaction evidence="1">
        <text>D-tagatofuranose 1,6-bisphosphate = D-glyceraldehyde 3-phosphate + dihydroxyacetone phosphate</text>
        <dbReference type="Rhea" id="RHEA:22948"/>
        <dbReference type="ChEBI" id="CHEBI:57642"/>
        <dbReference type="ChEBI" id="CHEBI:58694"/>
        <dbReference type="ChEBI" id="CHEBI:59776"/>
        <dbReference type="EC" id="4.1.2.40"/>
    </reaction>
</comment>
<comment type="similarity">
    <text evidence="3">Belongs to the aldolase LacD family.</text>
</comment>
<dbReference type="HAMAP" id="MF_00734">
    <property type="entry name" value="LacD"/>
    <property type="match status" value="1"/>
</dbReference>
<dbReference type="SMART" id="SM01133">
    <property type="entry name" value="DeoC"/>
    <property type="match status" value="1"/>
</dbReference>
<dbReference type="SUPFAM" id="SSF51569">
    <property type="entry name" value="Aldolase"/>
    <property type="match status" value="1"/>
</dbReference>
<dbReference type="UniPathway" id="UPA00704">
    <property type="reaction ID" value="UER00716"/>
</dbReference>
<proteinExistence type="inferred from homology"/>
<dbReference type="InterPro" id="IPR005927">
    <property type="entry name" value="Tag_1.6-dipho_adolase"/>
</dbReference>
<dbReference type="GO" id="GO:0061595">
    <property type="term" value="F:6-deoxy-6-sulfofructose-1-phosphate aldolase activity"/>
    <property type="evidence" value="ECO:0007669"/>
    <property type="project" value="TreeGrafter"/>
</dbReference>
<evidence type="ECO:0000256" key="3">
    <source>
        <dbReference type="ARBA" id="ARBA00008679"/>
    </source>
</evidence>
<reference evidence="7 8" key="1">
    <citation type="journal article" date="2014" name="Appl. Environ. Microbiol.">
        <title>Gut symbionts from distinct hosts exhibit genotoxic activity via divergent colibactin biosynthetic pathways.</title>
        <authorList>
            <person name="Engel P."/>
            <person name="Vizcaino M.I."/>
            <person name="Crawford J.M."/>
        </authorList>
    </citation>
    <scope>NUCLEOTIDE SEQUENCE [LARGE SCALE GENOMIC DNA]</scope>
    <source>
        <strain evidence="7 8">PEB0191</strain>
    </source>
</reference>
<dbReference type="EMBL" id="CP009056">
    <property type="protein sequence ID" value="AJA44059.1"/>
    <property type="molecule type" value="Genomic_DNA"/>
</dbReference>
<dbReference type="AlphaFoldDB" id="A0A0A7RXN5"/>
<dbReference type="GO" id="GO:1902777">
    <property type="term" value="P:6-sulfoquinovose(1-) catabolic process"/>
    <property type="evidence" value="ECO:0007669"/>
    <property type="project" value="TreeGrafter"/>
</dbReference>
<dbReference type="InterPro" id="IPR050552">
    <property type="entry name" value="LacD_aldolase"/>
</dbReference>
<dbReference type="GO" id="GO:0019512">
    <property type="term" value="P:lactose catabolic process via tagatose-6-phosphate"/>
    <property type="evidence" value="ECO:0007669"/>
    <property type="project" value="InterPro"/>
</dbReference>
<evidence type="ECO:0000256" key="1">
    <source>
        <dbReference type="ARBA" id="ARBA00000567"/>
    </source>
</evidence>
<dbReference type="Proteomes" id="UP000030901">
    <property type="component" value="Chromosome"/>
</dbReference>
<dbReference type="RefSeq" id="WP_039103370.1">
    <property type="nucleotide sequence ID" value="NZ_CALYQC010000027.1"/>
</dbReference>
<keyword evidence="6 7" id="KW-0456">Lyase</keyword>
<keyword evidence="8" id="KW-1185">Reference proteome</keyword>
<dbReference type="GO" id="GO:2001059">
    <property type="term" value="P:D-tagatose 6-phosphate catabolic process"/>
    <property type="evidence" value="ECO:0007669"/>
    <property type="project" value="UniProtKB-UniPathway"/>
</dbReference>
<sequence length="346" mass="39161">MTRKLISRRKFNCMEQLSNSDGVIAALAIDQRGSMVKMMETAVGKERYHIDMVYEFKELVSEELTKYVSAILLDEEYGFKGIKAKNSNSGLILSYEKTGYDVNTPGRLPELLPEESIQRLIKKGADAAKVLVYYNPDDPQEILDKKHAFLERLGDEARAADLPVLVEPIVYDNDILDDKSPEFAKIKPKKVIDTIREFTKDCYHIDVLKVEVPVLFKYVEGFNNTNPVVYKQKDAANYFKIASEAATRPFIYLSAGVPTDVFHQELIFAGESGAKYSGILGGRATWFEGIAAYAKGGKDGLRKWLDTIGRDNVEHLNNILKKYARPWYDIYGGKSNIEVFDINLKD</sequence>
<dbReference type="Pfam" id="PF01791">
    <property type="entry name" value="DeoC"/>
    <property type="match status" value="1"/>
</dbReference>
<evidence type="ECO:0000256" key="5">
    <source>
        <dbReference type="ARBA" id="ARBA00022736"/>
    </source>
</evidence>